<dbReference type="InterPro" id="IPR011013">
    <property type="entry name" value="Gal_mutarotase_sf_dom"/>
</dbReference>
<dbReference type="PANTHER" id="PTHR10091:SF2">
    <property type="entry name" value="ALDOSE 1-EPIMERASE"/>
    <property type="match status" value="1"/>
</dbReference>
<evidence type="ECO:0000256" key="2">
    <source>
        <dbReference type="ARBA" id="ARBA00023235"/>
    </source>
</evidence>
<dbReference type="GO" id="GO:0030246">
    <property type="term" value="F:carbohydrate binding"/>
    <property type="evidence" value="ECO:0007669"/>
    <property type="project" value="InterPro"/>
</dbReference>
<keyword evidence="2" id="KW-0413">Isomerase</keyword>
<evidence type="ECO:0000256" key="3">
    <source>
        <dbReference type="ARBA" id="ARBA00023277"/>
    </source>
</evidence>
<dbReference type="OrthoDB" id="274691at2759"/>
<dbReference type="CDD" id="cd09019">
    <property type="entry name" value="galactose_mutarotase_like"/>
    <property type="match status" value="1"/>
</dbReference>
<organism evidence="5 6">
    <name type="scientific">Pleomassaria siparia CBS 279.74</name>
    <dbReference type="NCBI Taxonomy" id="1314801"/>
    <lineage>
        <taxon>Eukaryota</taxon>
        <taxon>Fungi</taxon>
        <taxon>Dikarya</taxon>
        <taxon>Ascomycota</taxon>
        <taxon>Pezizomycotina</taxon>
        <taxon>Dothideomycetes</taxon>
        <taxon>Pleosporomycetidae</taxon>
        <taxon>Pleosporales</taxon>
        <taxon>Pleomassariaceae</taxon>
        <taxon>Pleomassaria</taxon>
    </lineage>
</organism>
<name>A0A6G1KHX5_9PLEO</name>
<protein>
    <submittedName>
        <fullName evidence="5">Galactose mutarotase-like protein</fullName>
    </submittedName>
</protein>
<dbReference type="GO" id="GO:0004034">
    <property type="term" value="F:aldose 1-epimerase activity"/>
    <property type="evidence" value="ECO:0007669"/>
    <property type="project" value="TreeGrafter"/>
</dbReference>
<accession>A0A6G1KHX5</accession>
<gene>
    <name evidence="5" type="ORF">K504DRAFT_464171</name>
</gene>
<dbReference type="InterPro" id="IPR014718">
    <property type="entry name" value="GH-type_carb-bd"/>
</dbReference>
<dbReference type="GO" id="GO:0006006">
    <property type="term" value="P:glucose metabolic process"/>
    <property type="evidence" value="ECO:0007669"/>
    <property type="project" value="TreeGrafter"/>
</dbReference>
<keyword evidence="3" id="KW-0119">Carbohydrate metabolism</keyword>
<dbReference type="EMBL" id="MU005766">
    <property type="protein sequence ID" value="KAF2712082.1"/>
    <property type="molecule type" value="Genomic_DNA"/>
</dbReference>
<dbReference type="GO" id="GO:0033499">
    <property type="term" value="P:galactose catabolic process via UDP-galactose, Leloir pathway"/>
    <property type="evidence" value="ECO:0007669"/>
    <property type="project" value="TreeGrafter"/>
</dbReference>
<dbReference type="FunFam" id="2.70.98.10:FF:000014">
    <property type="entry name" value="Aldose 1-epimerase, putative"/>
    <property type="match status" value="1"/>
</dbReference>
<keyword evidence="4" id="KW-0732">Signal</keyword>
<dbReference type="Gene3D" id="2.70.98.10">
    <property type="match status" value="1"/>
</dbReference>
<evidence type="ECO:0000313" key="5">
    <source>
        <dbReference type="EMBL" id="KAF2712082.1"/>
    </source>
</evidence>
<comment type="similarity">
    <text evidence="1">Belongs to the aldose epimerase family.</text>
</comment>
<dbReference type="InterPro" id="IPR047215">
    <property type="entry name" value="Galactose_mutarotase-like"/>
</dbReference>
<evidence type="ECO:0000256" key="1">
    <source>
        <dbReference type="ARBA" id="ARBA00006206"/>
    </source>
</evidence>
<evidence type="ECO:0000256" key="4">
    <source>
        <dbReference type="SAM" id="SignalP"/>
    </source>
</evidence>
<dbReference type="AlphaFoldDB" id="A0A6G1KHX5"/>
<dbReference type="Proteomes" id="UP000799428">
    <property type="component" value="Unassembled WGS sequence"/>
</dbReference>
<evidence type="ECO:0000313" key="6">
    <source>
        <dbReference type="Proteomes" id="UP000799428"/>
    </source>
</evidence>
<dbReference type="SUPFAM" id="SSF74650">
    <property type="entry name" value="Galactose mutarotase-like"/>
    <property type="match status" value="1"/>
</dbReference>
<proteinExistence type="inferred from homology"/>
<dbReference type="PANTHER" id="PTHR10091">
    <property type="entry name" value="ALDOSE-1-EPIMERASE"/>
    <property type="match status" value="1"/>
</dbReference>
<dbReference type="InterPro" id="IPR008183">
    <property type="entry name" value="Aldose_1/G6P_1-epimerase"/>
</dbReference>
<sequence length="394" mass="43741">MKCSMFTFLFAASASASTAALPKVPAPGADGRYTLEAPGIRAQFIPYAATLTNLFVKDKNGIERDIVLGYDNASFYPVDPGHPVYNAIPGRYVNRIGNGTFSIDNVTYHTVQNDGPNTLHSGPDNWSFRVWNVTDVTKDSITYSIYDPAFSTNMPGRVEATVKYILSKNRWTIVMDAISPEAKTPIMLTQHTYFQLDAFAQPDNRTIWNHTLYMPKAKRVMLVDGNALPTGVIKDIPKDDIADFWSKPRKLGFAENKTEFQGYCGGDGACHGYNTNWAFDEKKKASDVALTLSSDFTGIKADLRTDQEAVVLYTCNWNDGKTEFKSTQGVADGQDKFIPRDGCVAIEAQDYVDGINHPEWGRLSRQIFGPGQKYHWESSWTFGLVDDDEPSGGV</sequence>
<dbReference type="Pfam" id="PF01263">
    <property type="entry name" value="Aldose_epim"/>
    <property type="match status" value="1"/>
</dbReference>
<keyword evidence="6" id="KW-1185">Reference proteome</keyword>
<reference evidence="5" key="1">
    <citation type="journal article" date="2020" name="Stud. Mycol.">
        <title>101 Dothideomycetes genomes: a test case for predicting lifestyles and emergence of pathogens.</title>
        <authorList>
            <person name="Haridas S."/>
            <person name="Albert R."/>
            <person name="Binder M."/>
            <person name="Bloem J."/>
            <person name="Labutti K."/>
            <person name="Salamov A."/>
            <person name="Andreopoulos B."/>
            <person name="Baker S."/>
            <person name="Barry K."/>
            <person name="Bills G."/>
            <person name="Bluhm B."/>
            <person name="Cannon C."/>
            <person name="Castanera R."/>
            <person name="Culley D."/>
            <person name="Daum C."/>
            <person name="Ezra D."/>
            <person name="Gonzalez J."/>
            <person name="Henrissat B."/>
            <person name="Kuo A."/>
            <person name="Liang C."/>
            <person name="Lipzen A."/>
            <person name="Lutzoni F."/>
            <person name="Magnuson J."/>
            <person name="Mondo S."/>
            <person name="Nolan M."/>
            <person name="Ohm R."/>
            <person name="Pangilinan J."/>
            <person name="Park H.-J."/>
            <person name="Ramirez L."/>
            <person name="Alfaro M."/>
            <person name="Sun H."/>
            <person name="Tritt A."/>
            <person name="Yoshinaga Y."/>
            <person name="Zwiers L.-H."/>
            <person name="Turgeon B."/>
            <person name="Goodwin S."/>
            <person name="Spatafora J."/>
            <person name="Crous P."/>
            <person name="Grigoriev I."/>
        </authorList>
    </citation>
    <scope>NUCLEOTIDE SEQUENCE</scope>
    <source>
        <strain evidence="5">CBS 279.74</strain>
    </source>
</reference>
<feature type="chain" id="PRO_5026141978" evidence="4">
    <location>
        <begin position="21"/>
        <end position="394"/>
    </location>
</feature>
<feature type="signal peptide" evidence="4">
    <location>
        <begin position="1"/>
        <end position="20"/>
    </location>
</feature>